<dbReference type="EMBL" id="JAPUUL010000640">
    <property type="protein sequence ID" value="KAJ8129859.1"/>
    <property type="molecule type" value="Genomic_DNA"/>
</dbReference>
<dbReference type="Proteomes" id="UP001153332">
    <property type="component" value="Unassembled WGS sequence"/>
</dbReference>
<accession>A0ACC2JQT3</accession>
<organism evidence="1 2">
    <name type="scientific">Lasiodiplodia mahajangana</name>
    <dbReference type="NCBI Taxonomy" id="1108764"/>
    <lineage>
        <taxon>Eukaryota</taxon>
        <taxon>Fungi</taxon>
        <taxon>Dikarya</taxon>
        <taxon>Ascomycota</taxon>
        <taxon>Pezizomycotina</taxon>
        <taxon>Dothideomycetes</taxon>
        <taxon>Dothideomycetes incertae sedis</taxon>
        <taxon>Botryosphaeriales</taxon>
        <taxon>Botryosphaeriaceae</taxon>
        <taxon>Lasiodiplodia</taxon>
    </lineage>
</organism>
<evidence type="ECO:0000313" key="2">
    <source>
        <dbReference type="Proteomes" id="UP001153332"/>
    </source>
</evidence>
<proteinExistence type="predicted"/>
<sequence>MSSVSSADGGGGGNTRPSFEDDLNFKLQMLQDMFSSPRPVSILYLRGEDLDDPDLHPVSLPGESAELSKIDSKEHAAWQARSARNSVAESSLVSPSPSSLSLQSQGTGTAPWAERHTGADSRRLSDQPVKIRRTDDDGNLSWIEALGVDPSYKPPTEPLPKSIACFYILRKQSVDQDERKLHRAVYLSERTLSNFVSRVTAKWNIDPTRITRAVHVLESGLEIEMDDDVIRELSEGQDMVLEVTEVDYNVPQPKTEWGEMMAVDIPEGDGKPAHSAYRTTTGYELRFTF</sequence>
<comment type="caution">
    <text evidence="1">The sequence shown here is derived from an EMBL/GenBank/DDBJ whole genome shotgun (WGS) entry which is preliminary data.</text>
</comment>
<name>A0ACC2JQT3_9PEZI</name>
<evidence type="ECO:0000313" key="1">
    <source>
        <dbReference type="EMBL" id="KAJ8129859.1"/>
    </source>
</evidence>
<reference evidence="1" key="1">
    <citation type="submission" date="2022-12" db="EMBL/GenBank/DDBJ databases">
        <title>Genome Sequence of Lasiodiplodia mahajangana.</title>
        <authorList>
            <person name="Buettner E."/>
        </authorList>
    </citation>
    <scope>NUCLEOTIDE SEQUENCE</scope>
    <source>
        <strain evidence="1">VT137</strain>
    </source>
</reference>
<keyword evidence="2" id="KW-1185">Reference proteome</keyword>
<gene>
    <name evidence="1" type="ORF">O1611_g3771</name>
</gene>
<protein>
    <submittedName>
        <fullName evidence="1">Uncharacterized protein</fullName>
    </submittedName>
</protein>